<organism evidence="1 2">
    <name type="scientific">Populus alba x Populus x berolinensis</name>
    <dbReference type="NCBI Taxonomy" id="444605"/>
    <lineage>
        <taxon>Eukaryota</taxon>
        <taxon>Viridiplantae</taxon>
        <taxon>Streptophyta</taxon>
        <taxon>Embryophyta</taxon>
        <taxon>Tracheophyta</taxon>
        <taxon>Spermatophyta</taxon>
        <taxon>Magnoliopsida</taxon>
        <taxon>eudicotyledons</taxon>
        <taxon>Gunneridae</taxon>
        <taxon>Pentapetalae</taxon>
        <taxon>rosids</taxon>
        <taxon>fabids</taxon>
        <taxon>Malpighiales</taxon>
        <taxon>Salicaceae</taxon>
        <taxon>Saliceae</taxon>
        <taxon>Populus</taxon>
    </lineage>
</organism>
<comment type="caution">
    <text evidence="1">The sequence shown here is derived from an EMBL/GenBank/DDBJ whole genome shotgun (WGS) entry which is preliminary data.</text>
</comment>
<keyword evidence="2" id="KW-1185">Reference proteome</keyword>
<evidence type="ECO:0000313" key="1">
    <source>
        <dbReference type="EMBL" id="KAJ6992112.1"/>
    </source>
</evidence>
<accession>A0AAD6QKM0</accession>
<evidence type="ECO:0000313" key="2">
    <source>
        <dbReference type="Proteomes" id="UP001164929"/>
    </source>
</evidence>
<proteinExistence type="predicted"/>
<sequence length="59" mass="6932">MECVDCRFCSQAQYCKAKELQGLVVEKPLPKRQELIKVEKSRLKVQTLGFFWVLFVVLK</sequence>
<dbReference type="AlphaFoldDB" id="A0AAD6QKM0"/>
<dbReference type="EMBL" id="JAQIZT010000006">
    <property type="protein sequence ID" value="KAJ6992112.1"/>
    <property type="molecule type" value="Genomic_DNA"/>
</dbReference>
<protein>
    <submittedName>
        <fullName evidence="1">Uncharacterized protein</fullName>
    </submittedName>
</protein>
<dbReference type="Proteomes" id="UP001164929">
    <property type="component" value="Chromosome 6"/>
</dbReference>
<reference evidence="1" key="1">
    <citation type="journal article" date="2023" name="Mol. Ecol. Resour.">
        <title>Chromosome-level genome assembly of a triploid poplar Populus alba 'Berolinensis'.</title>
        <authorList>
            <person name="Chen S."/>
            <person name="Yu Y."/>
            <person name="Wang X."/>
            <person name="Wang S."/>
            <person name="Zhang T."/>
            <person name="Zhou Y."/>
            <person name="He R."/>
            <person name="Meng N."/>
            <person name="Wang Y."/>
            <person name="Liu W."/>
            <person name="Liu Z."/>
            <person name="Liu J."/>
            <person name="Guo Q."/>
            <person name="Huang H."/>
            <person name="Sederoff R.R."/>
            <person name="Wang G."/>
            <person name="Qu G."/>
            <person name="Chen S."/>
        </authorList>
    </citation>
    <scope>NUCLEOTIDE SEQUENCE</scope>
    <source>
        <strain evidence="1">SC-2020</strain>
    </source>
</reference>
<name>A0AAD6QKM0_9ROSI</name>
<gene>
    <name evidence="1" type="ORF">NC653_015461</name>
</gene>